<protein>
    <submittedName>
        <fullName evidence="2">Uncharacterized protein</fullName>
    </submittedName>
</protein>
<dbReference type="EMBL" id="AHKC01012980">
    <property type="protein sequence ID" value="EKF29544.1"/>
    <property type="molecule type" value="Genomic_DNA"/>
</dbReference>
<keyword evidence="3" id="KW-1185">Reference proteome</keyword>
<gene>
    <name evidence="2" type="ORF">MOQ_006666</name>
</gene>
<comment type="caution">
    <text evidence="2">The sequence shown here is derived from an EMBL/GenBank/DDBJ whole genome shotgun (WGS) entry which is preliminary data.</text>
</comment>
<proteinExistence type="predicted"/>
<evidence type="ECO:0000313" key="2">
    <source>
        <dbReference type="EMBL" id="EKF29544.1"/>
    </source>
</evidence>
<feature type="region of interest" description="Disordered" evidence="1">
    <location>
        <begin position="288"/>
        <end position="350"/>
    </location>
</feature>
<accession>K2MV23</accession>
<feature type="compositionally biased region" description="Basic and acidic residues" evidence="1">
    <location>
        <begin position="317"/>
        <end position="326"/>
    </location>
</feature>
<reference evidence="2 3" key="1">
    <citation type="journal article" date="2012" name="BMC Genomics">
        <title>Comparative genomic analysis of human infective Trypanosoma cruzi lineages with the bat-restricted subspecies T. cruzi marinkellei.</title>
        <authorList>
            <person name="Franzen O."/>
            <person name="Talavera-Lopez C."/>
            <person name="Ochaya S."/>
            <person name="Butler C.E."/>
            <person name="Messenger L.A."/>
            <person name="Lewis M.D."/>
            <person name="Llewellyn M.S."/>
            <person name="Marinkelle C.J."/>
            <person name="Tyler K.M."/>
            <person name="Miles M.A."/>
            <person name="Andersson B."/>
        </authorList>
    </citation>
    <scope>NUCLEOTIDE SEQUENCE [LARGE SCALE GENOMIC DNA]</scope>
    <source>
        <strain evidence="2 3">B7</strain>
    </source>
</reference>
<dbReference type="AlphaFoldDB" id="K2MV23"/>
<sequence>MFCLPACLAPSVATRTQGACWEDGGATAPPARKASPNHRNARPSTPGMSRHLVDGRARSAVVWAGGRQSAARGSAWSGGDRVGKGSRRRPRRFGLPGAGGTAPPAQGTAFDPQGARGPVGERAGVATRLCAAPRLGSRRPGGGQEQSPRHTEERLSSGLCAFLFLQDSPPARSLHCREEAHVPGIDAALREEPRRDGISVRCQFAWDSAAPWGKYGNNCATSLPQEERHDANLLGDFVVHRQRVRAARLDRREGVCGDRNSCGRLGCCRRGTGRCPWPCSVAGHSARQERASFPAAARRGATGSPAAREQSDGAADSDARSARDDAPSIQRPRHGPIEAQEASRADRLTSSAAKLGAPWREDARPLQHTVSQTTIRRSAWGGADVVLREQPVWLRTRRGSSLSPSRLSAEAWLPSGSRHARPQYIGGVWGICVV</sequence>
<dbReference type="Proteomes" id="UP000007350">
    <property type="component" value="Unassembled WGS sequence"/>
</dbReference>
<evidence type="ECO:0000256" key="1">
    <source>
        <dbReference type="SAM" id="MobiDB-lite"/>
    </source>
</evidence>
<organism evidence="2 3">
    <name type="scientific">Trypanosoma cruzi marinkellei</name>
    <dbReference type="NCBI Taxonomy" id="85056"/>
    <lineage>
        <taxon>Eukaryota</taxon>
        <taxon>Discoba</taxon>
        <taxon>Euglenozoa</taxon>
        <taxon>Kinetoplastea</taxon>
        <taxon>Metakinetoplastina</taxon>
        <taxon>Trypanosomatida</taxon>
        <taxon>Trypanosomatidae</taxon>
        <taxon>Trypanosoma</taxon>
        <taxon>Schizotrypanum</taxon>
    </lineage>
</organism>
<feature type="region of interest" description="Disordered" evidence="1">
    <location>
        <begin position="131"/>
        <end position="152"/>
    </location>
</feature>
<name>K2MV23_TRYCR</name>
<feature type="region of interest" description="Disordered" evidence="1">
    <location>
        <begin position="71"/>
        <end position="106"/>
    </location>
</feature>
<evidence type="ECO:0000313" key="3">
    <source>
        <dbReference type="Proteomes" id="UP000007350"/>
    </source>
</evidence>
<dbReference type="OrthoDB" id="10552134at2759"/>
<feature type="region of interest" description="Disordered" evidence="1">
    <location>
        <begin position="24"/>
        <end position="51"/>
    </location>
</feature>